<accession>A0A6L2LW40</accession>
<evidence type="ECO:0000313" key="1">
    <source>
        <dbReference type="EMBL" id="GEU65187.1"/>
    </source>
</evidence>
<organism evidence="1">
    <name type="scientific">Tanacetum cinerariifolium</name>
    <name type="common">Dalmatian daisy</name>
    <name type="synonym">Chrysanthemum cinerariifolium</name>
    <dbReference type="NCBI Taxonomy" id="118510"/>
    <lineage>
        <taxon>Eukaryota</taxon>
        <taxon>Viridiplantae</taxon>
        <taxon>Streptophyta</taxon>
        <taxon>Embryophyta</taxon>
        <taxon>Tracheophyta</taxon>
        <taxon>Spermatophyta</taxon>
        <taxon>Magnoliopsida</taxon>
        <taxon>eudicotyledons</taxon>
        <taxon>Gunneridae</taxon>
        <taxon>Pentapetalae</taxon>
        <taxon>asterids</taxon>
        <taxon>campanulids</taxon>
        <taxon>Asterales</taxon>
        <taxon>Asteraceae</taxon>
        <taxon>Asteroideae</taxon>
        <taxon>Anthemideae</taxon>
        <taxon>Anthemidinae</taxon>
        <taxon>Tanacetum</taxon>
    </lineage>
</organism>
<name>A0A6L2LW40_TANCI</name>
<protein>
    <submittedName>
        <fullName evidence="1">Uncharacterized protein</fullName>
    </submittedName>
</protein>
<reference evidence="1" key="1">
    <citation type="journal article" date="2019" name="Sci. Rep.">
        <title>Draft genome of Tanacetum cinerariifolium, the natural source of mosquito coil.</title>
        <authorList>
            <person name="Yamashiro T."/>
            <person name="Shiraishi A."/>
            <person name="Satake H."/>
            <person name="Nakayama K."/>
        </authorList>
    </citation>
    <scope>NUCLEOTIDE SEQUENCE</scope>
</reference>
<sequence length="239" mass="26899">MFHLRLPSGRLPLPGQCERVSSNYVDIDGGKDKKSPLQIEPFVNQLRKPLNANKDEVFLSDSNAGGLSQWLSRPATHHDSLIGAPLSQVRGTSRESNALPNHIALERAWFTLASGAMAQTDILKRFENLQDDYTRLAETHVKCSDTVKKLVTAWHDLEHNAKLYTDMANRYKGLKEEHSGCDQKLKALEQEKNELSVVIRDQTLWIQELEAELVRKDSAPVATKKMFADGAKERQDLVA</sequence>
<dbReference type="EMBL" id="BKCJ010005155">
    <property type="protein sequence ID" value="GEU65187.1"/>
    <property type="molecule type" value="Genomic_DNA"/>
</dbReference>
<gene>
    <name evidence="1" type="ORF">Tci_037165</name>
</gene>
<comment type="caution">
    <text evidence="1">The sequence shown here is derived from an EMBL/GenBank/DDBJ whole genome shotgun (WGS) entry which is preliminary data.</text>
</comment>
<proteinExistence type="predicted"/>
<dbReference type="AlphaFoldDB" id="A0A6L2LW40"/>